<dbReference type="Pfam" id="PF19352">
    <property type="entry name" value="TetR_C_38"/>
    <property type="match status" value="1"/>
</dbReference>
<evidence type="ECO:0000256" key="2">
    <source>
        <dbReference type="ARBA" id="ARBA00023125"/>
    </source>
</evidence>
<dbReference type="SUPFAM" id="SSF48498">
    <property type="entry name" value="Tetracyclin repressor-like, C-terminal domain"/>
    <property type="match status" value="1"/>
</dbReference>
<sequence>MSDSAVSGEVSSESVSDELVDDVMATDGRVIGRRAIQTRRRLLDVTASLLAERGALDLKVIDVAREVGASPATFYQYFADVEDAILALATELATSVRPISSMLELDWSGADGLDRAREFVAAYTRFWDDNGPVLRILMLRADDRDDRFRAVRREYSEPFMAAMVAKVRAAQDARRLAPQLDAEATAGAVLAALDRLPNYRQNFEKRGTSRDAMIETVARLAHTALTGHSLA</sequence>
<evidence type="ECO:0000259" key="4">
    <source>
        <dbReference type="PROSITE" id="PS50977"/>
    </source>
</evidence>
<dbReference type="InterPro" id="IPR036271">
    <property type="entry name" value="Tet_transcr_reg_TetR-rel_C_sf"/>
</dbReference>
<keyword evidence="3" id="KW-0804">Transcription</keyword>
<evidence type="ECO:0000256" key="1">
    <source>
        <dbReference type="ARBA" id="ARBA00023015"/>
    </source>
</evidence>
<organism evidence="5">
    <name type="scientific">freshwater metagenome</name>
    <dbReference type="NCBI Taxonomy" id="449393"/>
    <lineage>
        <taxon>unclassified sequences</taxon>
        <taxon>metagenomes</taxon>
        <taxon>ecological metagenomes</taxon>
    </lineage>
</organism>
<protein>
    <submittedName>
        <fullName evidence="5">Unannotated protein</fullName>
    </submittedName>
</protein>
<dbReference type="PROSITE" id="PS50977">
    <property type="entry name" value="HTH_TETR_2"/>
    <property type="match status" value="1"/>
</dbReference>
<dbReference type="AlphaFoldDB" id="A0A6J5YH35"/>
<dbReference type="GO" id="GO:0003700">
    <property type="term" value="F:DNA-binding transcription factor activity"/>
    <property type="evidence" value="ECO:0007669"/>
    <property type="project" value="TreeGrafter"/>
</dbReference>
<gene>
    <name evidence="5" type="ORF">UFOPK1392_02541</name>
</gene>
<dbReference type="PANTHER" id="PTHR30055:SF234">
    <property type="entry name" value="HTH-TYPE TRANSCRIPTIONAL REGULATOR BETI"/>
    <property type="match status" value="1"/>
</dbReference>
<dbReference type="PANTHER" id="PTHR30055">
    <property type="entry name" value="HTH-TYPE TRANSCRIPTIONAL REGULATOR RUTR"/>
    <property type="match status" value="1"/>
</dbReference>
<keyword evidence="2" id="KW-0238">DNA-binding</keyword>
<feature type="domain" description="HTH tetR-type" evidence="4">
    <location>
        <begin position="36"/>
        <end position="96"/>
    </location>
</feature>
<dbReference type="Gene3D" id="1.10.357.10">
    <property type="entry name" value="Tetracycline Repressor, domain 2"/>
    <property type="match status" value="1"/>
</dbReference>
<dbReference type="GO" id="GO:0000976">
    <property type="term" value="F:transcription cis-regulatory region binding"/>
    <property type="evidence" value="ECO:0007669"/>
    <property type="project" value="TreeGrafter"/>
</dbReference>
<dbReference type="EMBL" id="CAEMXZ010000215">
    <property type="protein sequence ID" value="CAB4324765.1"/>
    <property type="molecule type" value="Genomic_DNA"/>
</dbReference>
<keyword evidence="1" id="KW-0805">Transcription regulation</keyword>
<proteinExistence type="predicted"/>
<dbReference type="InterPro" id="IPR050109">
    <property type="entry name" value="HTH-type_TetR-like_transc_reg"/>
</dbReference>
<name>A0A6J5YH35_9ZZZZ</name>
<dbReference type="Gene3D" id="1.10.10.60">
    <property type="entry name" value="Homeodomain-like"/>
    <property type="match status" value="1"/>
</dbReference>
<dbReference type="PRINTS" id="PR00455">
    <property type="entry name" value="HTHTETR"/>
</dbReference>
<dbReference type="InterPro" id="IPR009057">
    <property type="entry name" value="Homeodomain-like_sf"/>
</dbReference>
<evidence type="ECO:0000313" key="5">
    <source>
        <dbReference type="EMBL" id="CAB4324765.1"/>
    </source>
</evidence>
<dbReference type="InterPro" id="IPR001647">
    <property type="entry name" value="HTH_TetR"/>
</dbReference>
<dbReference type="SUPFAM" id="SSF46689">
    <property type="entry name" value="Homeodomain-like"/>
    <property type="match status" value="1"/>
</dbReference>
<dbReference type="InterPro" id="IPR011075">
    <property type="entry name" value="TetR_C"/>
</dbReference>
<accession>A0A6J5YH35</accession>
<reference evidence="5" key="1">
    <citation type="submission" date="2020-05" db="EMBL/GenBank/DDBJ databases">
        <authorList>
            <person name="Chiriac C."/>
            <person name="Salcher M."/>
            <person name="Ghai R."/>
            <person name="Kavagutti S V."/>
        </authorList>
    </citation>
    <scope>NUCLEOTIDE SEQUENCE</scope>
</reference>
<dbReference type="Pfam" id="PF00440">
    <property type="entry name" value="TetR_N"/>
    <property type="match status" value="1"/>
</dbReference>
<evidence type="ECO:0000256" key="3">
    <source>
        <dbReference type="ARBA" id="ARBA00023163"/>
    </source>
</evidence>